<keyword evidence="6" id="KW-0547">Nucleotide-binding</keyword>
<evidence type="ECO:0000313" key="16">
    <source>
        <dbReference type="Proteomes" id="UP000249453"/>
    </source>
</evidence>
<feature type="transmembrane region" description="Helical" evidence="12">
    <location>
        <begin position="175"/>
        <end position="197"/>
    </location>
</feature>
<dbReference type="PROSITE" id="PS50109">
    <property type="entry name" value="HIS_KIN"/>
    <property type="match status" value="1"/>
</dbReference>
<gene>
    <name evidence="15" type="ORF">C7374_12117</name>
</gene>
<dbReference type="InterPro" id="IPR000014">
    <property type="entry name" value="PAS"/>
</dbReference>
<dbReference type="AlphaFoldDB" id="A0A364JRV8"/>
<dbReference type="SUPFAM" id="SSF55874">
    <property type="entry name" value="ATPase domain of HSP90 chaperone/DNA topoisomerase II/histidine kinase"/>
    <property type="match status" value="1"/>
</dbReference>
<dbReference type="EMBL" id="QLMK01000021">
    <property type="protein sequence ID" value="RAK25631.1"/>
    <property type="molecule type" value="Genomic_DNA"/>
</dbReference>
<reference evidence="15 16" key="1">
    <citation type="submission" date="2018-06" db="EMBL/GenBank/DDBJ databases">
        <title>Genomic Encyclopedia of Type Strains, Phase IV (KMG-IV): sequencing the most valuable type-strain genomes for metagenomic binning, comparative biology and taxonomic classification.</title>
        <authorList>
            <person name="Goeker M."/>
        </authorList>
    </citation>
    <scope>NUCLEOTIDE SEQUENCE [LARGE SCALE GENOMIC DNA]</scope>
    <source>
        <strain evidence="15 16">DSM 26720</strain>
    </source>
</reference>
<evidence type="ECO:0000256" key="4">
    <source>
        <dbReference type="ARBA" id="ARBA00022679"/>
    </source>
</evidence>
<comment type="caution">
    <text evidence="15">The sequence shown here is derived from an EMBL/GenBank/DDBJ whole genome shotgun (WGS) entry which is preliminary data.</text>
</comment>
<evidence type="ECO:0000256" key="1">
    <source>
        <dbReference type="ARBA" id="ARBA00000085"/>
    </source>
</evidence>
<dbReference type="Pfam" id="PF02518">
    <property type="entry name" value="HATPase_c"/>
    <property type="match status" value="1"/>
</dbReference>
<dbReference type="EC" id="2.7.13.3" evidence="3"/>
<evidence type="ECO:0000259" key="14">
    <source>
        <dbReference type="PROSITE" id="PS50112"/>
    </source>
</evidence>
<dbReference type="NCBIfam" id="TIGR00229">
    <property type="entry name" value="sensory_box"/>
    <property type="match status" value="1"/>
</dbReference>
<name>A0A364JRV8_9HYPH</name>
<dbReference type="SUPFAM" id="SSF55785">
    <property type="entry name" value="PYP-like sensor domain (PAS domain)"/>
    <property type="match status" value="1"/>
</dbReference>
<dbReference type="CDD" id="cd00130">
    <property type="entry name" value="PAS"/>
    <property type="match status" value="1"/>
</dbReference>
<comment type="catalytic activity">
    <reaction evidence="1">
        <text>ATP + protein L-histidine = ADP + protein N-phospho-L-histidine.</text>
        <dbReference type="EC" id="2.7.13.3"/>
    </reaction>
</comment>
<evidence type="ECO:0000256" key="8">
    <source>
        <dbReference type="ARBA" id="ARBA00022840"/>
    </source>
</evidence>
<evidence type="ECO:0000256" key="9">
    <source>
        <dbReference type="ARBA" id="ARBA00022989"/>
    </source>
</evidence>
<evidence type="ECO:0000256" key="11">
    <source>
        <dbReference type="ARBA" id="ARBA00023136"/>
    </source>
</evidence>
<evidence type="ECO:0000256" key="6">
    <source>
        <dbReference type="ARBA" id="ARBA00022741"/>
    </source>
</evidence>
<feature type="transmembrane region" description="Helical" evidence="12">
    <location>
        <begin position="6"/>
        <end position="30"/>
    </location>
</feature>
<keyword evidence="7" id="KW-0418">Kinase</keyword>
<keyword evidence="8" id="KW-0067">ATP-binding</keyword>
<keyword evidence="5 12" id="KW-0812">Transmembrane</keyword>
<dbReference type="GO" id="GO:0005524">
    <property type="term" value="F:ATP binding"/>
    <property type="evidence" value="ECO:0007669"/>
    <property type="project" value="UniProtKB-KW"/>
</dbReference>
<sequence length="603" mass="66651">MNQTVRAFVGVALPVLVIIVFVALLTFSLLRLLNTERDMRFEATQNMLWVISRAHISSLLLGEAVAGGIAGEVDLAQLELRYNVFLSRFALLDDGPQRRQMEALGAAAALDALRESLPQLNALLKDVKQETLPNLKALLEPYNAALTDAANKAMVAEWEGLGATLDATRKQLWQIIISMIGISLAGAVLCIHFLLAIRDAQQRTRLLNKEKAFSELLIASSGEAIVAVDRDRRCTVWNEAAERLFGLCINPAVGALLNELSGFFAVNRVEQAIGNAFQGQAITLLDQPFFPSHDSEPLYVDLRCFALRDAERIIGAILLISDVTERRAAQREIANHRDHLEQMVRARTQELDAALIRERTTAELYRNFGTMISHQFRTPLALVDSALQRLMRRSDMLTAAEVMERCKEARGAIARLVKLVESTLDAARLDASQIEVRNQICNLGDLVTEICSRLTEDDGLKRIKVMLPDGFTPTACCDPVHAEHILTNLLSNAVKYSQNATPITINFANRETHIECVVTNIGSSAGSFEPEALFDRYYRGRNSEGRPGIGVGLYMARMLARLQGGDVQLQNSDPNLIQLAMLLPRSVADSGFVAAMKHRKETA</sequence>
<evidence type="ECO:0000256" key="7">
    <source>
        <dbReference type="ARBA" id="ARBA00022777"/>
    </source>
</evidence>
<dbReference type="InterPro" id="IPR036890">
    <property type="entry name" value="HATPase_C_sf"/>
</dbReference>
<evidence type="ECO:0000256" key="2">
    <source>
        <dbReference type="ARBA" id="ARBA00004141"/>
    </source>
</evidence>
<evidence type="ECO:0000256" key="12">
    <source>
        <dbReference type="SAM" id="Phobius"/>
    </source>
</evidence>
<dbReference type="GO" id="GO:0000156">
    <property type="term" value="F:phosphorelay response regulator activity"/>
    <property type="evidence" value="ECO:0007669"/>
    <property type="project" value="TreeGrafter"/>
</dbReference>
<dbReference type="InterPro" id="IPR036097">
    <property type="entry name" value="HisK_dim/P_sf"/>
</dbReference>
<dbReference type="GO" id="GO:0030295">
    <property type="term" value="F:protein kinase activator activity"/>
    <property type="evidence" value="ECO:0007669"/>
    <property type="project" value="TreeGrafter"/>
</dbReference>
<dbReference type="GO" id="GO:0000155">
    <property type="term" value="F:phosphorelay sensor kinase activity"/>
    <property type="evidence" value="ECO:0007669"/>
    <property type="project" value="InterPro"/>
</dbReference>
<keyword evidence="10" id="KW-0902">Two-component regulatory system</keyword>
<dbReference type="Gene3D" id="3.30.450.20">
    <property type="entry name" value="PAS domain"/>
    <property type="match status" value="1"/>
</dbReference>
<dbReference type="InterPro" id="IPR003594">
    <property type="entry name" value="HATPase_dom"/>
</dbReference>
<dbReference type="SMART" id="SM00388">
    <property type="entry name" value="HisKA"/>
    <property type="match status" value="1"/>
</dbReference>
<dbReference type="InterPro" id="IPR035965">
    <property type="entry name" value="PAS-like_dom_sf"/>
</dbReference>
<evidence type="ECO:0000259" key="13">
    <source>
        <dbReference type="PROSITE" id="PS50109"/>
    </source>
</evidence>
<evidence type="ECO:0000256" key="5">
    <source>
        <dbReference type="ARBA" id="ARBA00022692"/>
    </source>
</evidence>
<dbReference type="SMART" id="SM00387">
    <property type="entry name" value="HATPase_c"/>
    <property type="match status" value="1"/>
</dbReference>
<dbReference type="InterPro" id="IPR050351">
    <property type="entry name" value="BphY/WalK/GraS-like"/>
</dbReference>
<dbReference type="Gene3D" id="1.10.287.130">
    <property type="match status" value="1"/>
</dbReference>
<evidence type="ECO:0000256" key="3">
    <source>
        <dbReference type="ARBA" id="ARBA00012438"/>
    </source>
</evidence>
<dbReference type="InterPro" id="IPR005467">
    <property type="entry name" value="His_kinase_dom"/>
</dbReference>
<feature type="domain" description="Histidine kinase" evidence="13">
    <location>
        <begin position="371"/>
        <end position="587"/>
    </location>
</feature>
<organism evidence="15 16">
    <name type="scientific">Falsochrobactrum ovis</name>
    <dbReference type="NCBI Taxonomy" id="1293442"/>
    <lineage>
        <taxon>Bacteria</taxon>
        <taxon>Pseudomonadati</taxon>
        <taxon>Pseudomonadota</taxon>
        <taxon>Alphaproteobacteria</taxon>
        <taxon>Hyphomicrobiales</taxon>
        <taxon>Brucellaceae</taxon>
        <taxon>Falsochrobactrum</taxon>
    </lineage>
</organism>
<dbReference type="GO" id="GO:0016020">
    <property type="term" value="C:membrane"/>
    <property type="evidence" value="ECO:0007669"/>
    <property type="project" value="UniProtKB-SubCell"/>
</dbReference>
<dbReference type="CDD" id="cd00082">
    <property type="entry name" value="HisKA"/>
    <property type="match status" value="1"/>
</dbReference>
<comment type="subcellular location">
    <subcellularLocation>
        <location evidence="2">Membrane</location>
        <topology evidence="2">Multi-pass membrane protein</topology>
    </subcellularLocation>
</comment>
<keyword evidence="11 12" id="KW-0472">Membrane</keyword>
<dbReference type="InterPro" id="IPR013656">
    <property type="entry name" value="PAS_4"/>
</dbReference>
<dbReference type="PANTHER" id="PTHR42878:SF7">
    <property type="entry name" value="SENSOR HISTIDINE KINASE GLRK"/>
    <property type="match status" value="1"/>
</dbReference>
<accession>A0A364JRV8</accession>
<keyword evidence="9 12" id="KW-1133">Transmembrane helix</keyword>
<dbReference type="Pfam" id="PF08448">
    <property type="entry name" value="PAS_4"/>
    <property type="match status" value="1"/>
</dbReference>
<evidence type="ECO:0000313" key="15">
    <source>
        <dbReference type="EMBL" id="RAK25631.1"/>
    </source>
</evidence>
<dbReference type="InterPro" id="IPR003661">
    <property type="entry name" value="HisK_dim/P_dom"/>
</dbReference>
<dbReference type="Gene3D" id="3.30.565.10">
    <property type="entry name" value="Histidine kinase-like ATPase, C-terminal domain"/>
    <property type="match status" value="1"/>
</dbReference>
<dbReference type="SMART" id="SM00091">
    <property type="entry name" value="PAS"/>
    <property type="match status" value="1"/>
</dbReference>
<dbReference type="Pfam" id="PF00512">
    <property type="entry name" value="HisKA"/>
    <property type="match status" value="1"/>
</dbReference>
<keyword evidence="4" id="KW-0808">Transferase</keyword>
<proteinExistence type="predicted"/>
<protein>
    <recommendedName>
        <fullName evidence="3">histidine kinase</fullName>
        <ecNumber evidence="3">2.7.13.3</ecNumber>
    </recommendedName>
</protein>
<evidence type="ECO:0000256" key="10">
    <source>
        <dbReference type="ARBA" id="ARBA00023012"/>
    </source>
</evidence>
<dbReference type="SUPFAM" id="SSF47384">
    <property type="entry name" value="Homodimeric domain of signal transducing histidine kinase"/>
    <property type="match status" value="1"/>
</dbReference>
<keyword evidence="16" id="KW-1185">Reference proteome</keyword>
<dbReference type="Proteomes" id="UP000249453">
    <property type="component" value="Unassembled WGS sequence"/>
</dbReference>
<dbReference type="PANTHER" id="PTHR42878">
    <property type="entry name" value="TWO-COMPONENT HISTIDINE KINASE"/>
    <property type="match status" value="1"/>
</dbReference>
<dbReference type="PROSITE" id="PS50112">
    <property type="entry name" value="PAS"/>
    <property type="match status" value="1"/>
</dbReference>
<dbReference type="GO" id="GO:0007234">
    <property type="term" value="P:osmosensory signaling via phosphorelay pathway"/>
    <property type="evidence" value="ECO:0007669"/>
    <property type="project" value="TreeGrafter"/>
</dbReference>
<feature type="domain" description="PAS" evidence="14">
    <location>
        <begin position="209"/>
        <end position="254"/>
    </location>
</feature>